<accession>K0TM75</accession>
<protein>
    <recommendedName>
        <fullName evidence="3">indole-3-glycerol-phosphate synthase</fullName>
        <ecNumber evidence="3">4.1.1.48</ecNumber>
    </recommendedName>
</protein>
<evidence type="ECO:0000256" key="7">
    <source>
        <dbReference type="ARBA" id="ARBA00023141"/>
    </source>
</evidence>
<dbReference type="OrthoDB" id="524799at2759"/>
<evidence type="ECO:0000256" key="10">
    <source>
        <dbReference type="SAM" id="SignalP"/>
    </source>
</evidence>
<keyword evidence="13" id="KW-1185">Reference proteome</keyword>
<keyword evidence="6" id="KW-0822">Tryptophan biosynthesis</keyword>
<dbReference type="GO" id="GO:0004425">
    <property type="term" value="F:indole-3-glycerol-phosphate synthase activity"/>
    <property type="evidence" value="ECO:0007669"/>
    <property type="project" value="UniProtKB-EC"/>
</dbReference>
<evidence type="ECO:0000256" key="4">
    <source>
        <dbReference type="ARBA" id="ARBA00022605"/>
    </source>
</evidence>
<keyword evidence="5" id="KW-0210">Decarboxylase</keyword>
<dbReference type="EC" id="4.1.1.48" evidence="3"/>
<dbReference type="eggNOG" id="KOG4201">
    <property type="taxonomic scope" value="Eukaryota"/>
</dbReference>
<dbReference type="Pfam" id="PF00218">
    <property type="entry name" value="IGPS"/>
    <property type="match status" value="1"/>
</dbReference>
<proteinExistence type="predicted"/>
<dbReference type="InterPro" id="IPR011060">
    <property type="entry name" value="RibuloseP-bd_barrel"/>
</dbReference>
<comment type="catalytic activity">
    <reaction evidence="1">
        <text>1-(2-carboxyphenylamino)-1-deoxy-D-ribulose 5-phosphate + H(+) = (1S,2R)-1-C-(indol-3-yl)glycerol 3-phosphate + CO2 + H2O</text>
        <dbReference type="Rhea" id="RHEA:23476"/>
        <dbReference type="ChEBI" id="CHEBI:15377"/>
        <dbReference type="ChEBI" id="CHEBI:15378"/>
        <dbReference type="ChEBI" id="CHEBI:16526"/>
        <dbReference type="ChEBI" id="CHEBI:58613"/>
        <dbReference type="ChEBI" id="CHEBI:58866"/>
        <dbReference type="EC" id="4.1.1.48"/>
    </reaction>
</comment>
<evidence type="ECO:0000313" key="12">
    <source>
        <dbReference type="EMBL" id="EJK75956.1"/>
    </source>
</evidence>
<dbReference type="InterPro" id="IPR013785">
    <property type="entry name" value="Aldolase_TIM"/>
</dbReference>
<dbReference type="SUPFAM" id="SSF51366">
    <property type="entry name" value="Ribulose-phoshate binding barrel"/>
    <property type="match status" value="1"/>
</dbReference>
<evidence type="ECO:0000256" key="5">
    <source>
        <dbReference type="ARBA" id="ARBA00022793"/>
    </source>
</evidence>
<evidence type="ECO:0000259" key="11">
    <source>
        <dbReference type="Pfam" id="PF00218"/>
    </source>
</evidence>
<feature type="chain" id="PRO_5030173190" description="indole-3-glycerol-phosphate synthase" evidence="10">
    <location>
        <begin position="23"/>
        <end position="413"/>
    </location>
</feature>
<sequence length="413" mass="44993">MRGGASMHMLLHLVLTFGAVHSFSVREIVPSGKRRRRQSKPCAKSPKRRSESSMLFSARPQQNEDIFAAVHRKEYEMQRLNAQHSTLSDPIRMAMGYSQEGVEKKRLAAALRRVHDDPYNIANPNAKNKTPEQLEKEERLLENGLAEATMRRGSFIVDIKRKSGMSYPGEQFARYDDASLVAEAMVRLGADVVFVNVDYHSYGGDIGELKSTVRAVRAINDEAAVVMKDVIVDEIQLGLAKDAGADGVLLMAGVLGPALENFMNLATIIGLEVIVECHTYNEIKVALEGLAQNIMVSNRDRVTGELVPDQAVKLAGMFPGSGGPIVTLAGGGVADTEQMKKLLAVGYDGVVVGKAVMGSARAPEFIKAVRDRTLLPAEFSQWGLDDVEFDVDGNIMPGPKKDVPGPDDDDAFL</sequence>
<dbReference type="OMA" id="VMKDIVV"/>
<evidence type="ECO:0000256" key="9">
    <source>
        <dbReference type="SAM" id="MobiDB-lite"/>
    </source>
</evidence>
<feature type="domain" description="Indole-3-glycerol phosphate synthase" evidence="11">
    <location>
        <begin position="132"/>
        <end position="368"/>
    </location>
</feature>
<keyword evidence="10" id="KW-0732">Signal</keyword>
<feature type="region of interest" description="Disordered" evidence="9">
    <location>
        <begin position="29"/>
        <end position="58"/>
    </location>
</feature>
<dbReference type="EMBL" id="AGNL01002636">
    <property type="protein sequence ID" value="EJK75956.1"/>
    <property type="molecule type" value="Genomic_DNA"/>
</dbReference>
<comment type="pathway">
    <text evidence="2">Amino-acid biosynthesis; L-tryptophan biosynthesis; L-tryptophan from chorismate: step 4/5.</text>
</comment>
<evidence type="ECO:0000256" key="8">
    <source>
        <dbReference type="ARBA" id="ARBA00023239"/>
    </source>
</evidence>
<evidence type="ECO:0000313" key="13">
    <source>
        <dbReference type="Proteomes" id="UP000266841"/>
    </source>
</evidence>
<name>K0TM75_THAOC</name>
<dbReference type="Proteomes" id="UP000266841">
    <property type="component" value="Unassembled WGS sequence"/>
</dbReference>
<organism evidence="12 13">
    <name type="scientific">Thalassiosira oceanica</name>
    <name type="common">Marine diatom</name>
    <dbReference type="NCBI Taxonomy" id="159749"/>
    <lineage>
        <taxon>Eukaryota</taxon>
        <taxon>Sar</taxon>
        <taxon>Stramenopiles</taxon>
        <taxon>Ochrophyta</taxon>
        <taxon>Bacillariophyta</taxon>
        <taxon>Coscinodiscophyceae</taxon>
        <taxon>Thalassiosirophycidae</taxon>
        <taxon>Thalassiosirales</taxon>
        <taxon>Thalassiosiraceae</taxon>
        <taxon>Thalassiosira</taxon>
    </lineage>
</organism>
<dbReference type="UniPathway" id="UPA00035">
    <property type="reaction ID" value="UER00043"/>
</dbReference>
<evidence type="ECO:0000256" key="6">
    <source>
        <dbReference type="ARBA" id="ARBA00022822"/>
    </source>
</evidence>
<dbReference type="InterPro" id="IPR013798">
    <property type="entry name" value="Indole-3-glycerol_P_synth_dom"/>
</dbReference>
<evidence type="ECO:0000256" key="3">
    <source>
        <dbReference type="ARBA" id="ARBA00012362"/>
    </source>
</evidence>
<reference evidence="12 13" key="1">
    <citation type="journal article" date="2012" name="Genome Biol.">
        <title>Genome and low-iron response of an oceanic diatom adapted to chronic iron limitation.</title>
        <authorList>
            <person name="Lommer M."/>
            <person name="Specht M."/>
            <person name="Roy A.S."/>
            <person name="Kraemer L."/>
            <person name="Andreson R."/>
            <person name="Gutowska M.A."/>
            <person name="Wolf J."/>
            <person name="Bergner S.V."/>
            <person name="Schilhabel M.B."/>
            <person name="Klostermeier U.C."/>
            <person name="Beiko R.G."/>
            <person name="Rosenstiel P."/>
            <person name="Hippler M."/>
            <person name="Laroche J."/>
        </authorList>
    </citation>
    <scope>NUCLEOTIDE SEQUENCE [LARGE SCALE GENOMIC DNA]</scope>
    <source>
        <strain evidence="12 13">CCMP1005</strain>
    </source>
</reference>
<keyword evidence="8" id="KW-0456">Lyase</keyword>
<comment type="caution">
    <text evidence="12">The sequence shown here is derived from an EMBL/GenBank/DDBJ whole genome shotgun (WGS) entry which is preliminary data.</text>
</comment>
<dbReference type="Gene3D" id="3.20.20.70">
    <property type="entry name" value="Aldolase class I"/>
    <property type="match status" value="1"/>
</dbReference>
<keyword evidence="4" id="KW-0028">Amino-acid biosynthesis</keyword>
<dbReference type="FunFam" id="3.20.20.70:FF:000500">
    <property type="entry name" value="Component II, glutamine amidotransferase"/>
    <property type="match status" value="1"/>
</dbReference>
<gene>
    <name evidence="12" type="ORF">THAOC_02307</name>
</gene>
<dbReference type="GO" id="GO:0004640">
    <property type="term" value="F:phosphoribosylanthranilate isomerase activity"/>
    <property type="evidence" value="ECO:0007669"/>
    <property type="project" value="TreeGrafter"/>
</dbReference>
<evidence type="ECO:0000256" key="1">
    <source>
        <dbReference type="ARBA" id="ARBA00001633"/>
    </source>
</evidence>
<feature type="signal peptide" evidence="10">
    <location>
        <begin position="1"/>
        <end position="22"/>
    </location>
</feature>
<dbReference type="PANTHER" id="PTHR22854">
    <property type="entry name" value="TRYPTOPHAN BIOSYNTHESIS PROTEIN"/>
    <property type="match status" value="1"/>
</dbReference>
<dbReference type="GO" id="GO:0000162">
    <property type="term" value="P:L-tryptophan biosynthetic process"/>
    <property type="evidence" value="ECO:0007669"/>
    <property type="project" value="UniProtKB-UniPathway"/>
</dbReference>
<dbReference type="PANTHER" id="PTHR22854:SF2">
    <property type="entry name" value="INDOLE-3-GLYCEROL-PHOSPHATE SYNTHASE"/>
    <property type="match status" value="1"/>
</dbReference>
<dbReference type="AlphaFoldDB" id="K0TM75"/>
<evidence type="ECO:0000256" key="2">
    <source>
        <dbReference type="ARBA" id="ARBA00004696"/>
    </source>
</evidence>
<keyword evidence="7" id="KW-0057">Aromatic amino acid biosynthesis</keyword>
<dbReference type="InterPro" id="IPR045186">
    <property type="entry name" value="Indole-3-glycerol_P_synth"/>
</dbReference>